<evidence type="ECO:0000313" key="3">
    <source>
        <dbReference type="Proteomes" id="UP000722791"/>
    </source>
</evidence>
<reference evidence="2" key="1">
    <citation type="journal article" date="2021" name="Proc. Natl. Acad. Sci. U.S.A.">
        <title>Three genomes in the algal genus Volvox reveal the fate of a haploid sex-determining region after a transition to homothallism.</title>
        <authorList>
            <person name="Yamamoto K."/>
            <person name="Hamaji T."/>
            <person name="Kawai-Toyooka H."/>
            <person name="Matsuzaki R."/>
            <person name="Takahashi F."/>
            <person name="Nishimura Y."/>
            <person name="Kawachi M."/>
            <person name="Noguchi H."/>
            <person name="Minakuchi Y."/>
            <person name="Umen J.G."/>
            <person name="Toyoda A."/>
            <person name="Nozaki H."/>
        </authorList>
    </citation>
    <scope>NUCLEOTIDE SEQUENCE</scope>
    <source>
        <strain evidence="2">NIES-3785</strain>
    </source>
</reference>
<organism evidence="2 3">
    <name type="scientific">Volvox reticuliferus</name>
    <dbReference type="NCBI Taxonomy" id="1737510"/>
    <lineage>
        <taxon>Eukaryota</taxon>
        <taxon>Viridiplantae</taxon>
        <taxon>Chlorophyta</taxon>
        <taxon>core chlorophytes</taxon>
        <taxon>Chlorophyceae</taxon>
        <taxon>CS clade</taxon>
        <taxon>Chlamydomonadales</taxon>
        <taxon>Volvocaceae</taxon>
        <taxon>Volvox</taxon>
    </lineage>
</organism>
<keyword evidence="1" id="KW-1133">Transmembrane helix</keyword>
<keyword evidence="1" id="KW-0472">Membrane</keyword>
<comment type="caution">
    <text evidence="2">The sequence shown here is derived from an EMBL/GenBank/DDBJ whole genome shotgun (WGS) entry which is preliminary data.</text>
</comment>
<proteinExistence type="predicted"/>
<evidence type="ECO:0000313" key="2">
    <source>
        <dbReference type="EMBL" id="GIM01407.1"/>
    </source>
</evidence>
<protein>
    <submittedName>
        <fullName evidence="2">Uncharacterized protein</fullName>
    </submittedName>
</protein>
<dbReference type="AlphaFoldDB" id="A0A8J4G7C2"/>
<dbReference type="EMBL" id="BNCQ01000009">
    <property type="protein sequence ID" value="GIM01407.1"/>
    <property type="molecule type" value="Genomic_DNA"/>
</dbReference>
<dbReference type="Proteomes" id="UP000722791">
    <property type="component" value="Unassembled WGS sequence"/>
</dbReference>
<keyword evidence="1" id="KW-0812">Transmembrane</keyword>
<sequence>MRAFSCWVRRHADMGDGEGSSSANVFFHNIFLRSANSSVTHHFLALWDAGVATSSIYTMLHFLGRAGVASGSTANLGHLYGALGSGGTALVARFLLIWGFRSKDIITASVILLHILLPPNIDSSFFVTQLLCLQLRSPVLWGLLAISREAALKETAPSQLSFRLKQLLKFFPDIHDDMHHVPYLVARGCSIVWCGVHQRQGTGEQYHLQYMTQKLHDLPLPFNKWPEHHQVYDNGGLRQPQQHQLRNATYAVAKDTKSH</sequence>
<accession>A0A8J4G7C2</accession>
<gene>
    <name evidence="2" type="ORF">Vretimale_6226</name>
</gene>
<evidence type="ECO:0000256" key="1">
    <source>
        <dbReference type="SAM" id="Phobius"/>
    </source>
</evidence>
<name>A0A8J4G7C2_9CHLO</name>
<feature type="transmembrane region" description="Helical" evidence="1">
    <location>
        <begin position="43"/>
        <end position="64"/>
    </location>
</feature>
<feature type="transmembrane region" description="Helical" evidence="1">
    <location>
        <begin position="76"/>
        <end position="96"/>
    </location>
</feature>